<evidence type="ECO:0000256" key="6">
    <source>
        <dbReference type="SAM" id="SignalP"/>
    </source>
</evidence>
<dbReference type="Pfam" id="PF13531">
    <property type="entry name" value="SBP_bac_11"/>
    <property type="match status" value="1"/>
</dbReference>
<evidence type="ECO:0000256" key="2">
    <source>
        <dbReference type="ARBA" id="ARBA00006099"/>
    </source>
</evidence>
<evidence type="ECO:0000256" key="4">
    <source>
        <dbReference type="ARBA" id="ARBA00022729"/>
    </source>
</evidence>
<dbReference type="PANTHER" id="PTHR30368:SF2">
    <property type="entry name" value="SULFATE-BINDING PROTEIN"/>
    <property type="match status" value="1"/>
</dbReference>
<dbReference type="GO" id="GO:1902358">
    <property type="term" value="P:sulfate transmembrane transport"/>
    <property type="evidence" value="ECO:0007669"/>
    <property type="project" value="InterPro"/>
</dbReference>
<dbReference type="GO" id="GO:0140104">
    <property type="term" value="F:molecular carrier activity"/>
    <property type="evidence" value="ECO:0007669"/>
    <property type="project" value="InterPro"/>
</dbReference>
<feature type="signal peptide" evidence="6">
    <location>
        <begin position="1"/>
        <end position="20"/>
    </location>
</feature>
<evidence type="ECO:0000256" key="3">
    <source>
        <dbReference type="ARBA" id="ARBA00022448"/>
    </source>
</evidence>
<accession>A0A6L8LF12</accession>
<dbReference type="CDD" id="cd13519">
    <property type="entry name" value="PBP2_PEB3_AcfC"/>
    <property type="match status" value="1"/>
</dbReference>
<organism evidence="7 8">
    <name type="scientific">Thalassovita mangrovi</name>
    <dbReference type="NCBI Taxonomy" id="2692236"/>
    <lineage>
        <taxon>Bacteria</taxon>
        <taxon>Pseudomonadati</taxon>
        <taxon>Pseudomonadota</taxon>
        <taxon>Alphaproteobacteria</taxon>
        <taxon>Rhodobacterales</taxon>
        <taxon>Roseobacteraceae</taxon>
        <taxon>Thalassovita</taxon>
    </lineage>
</organism>
<evidence type="ECO:0000256" key="1">
    <source>
        <dbReference type="ARBA" id="ARBA00004418"/>
    </source>
</evidence>
<keyword evidence="8" id="KW-1185">Reference proteome</keyword>
<dbReference type="AlphaFoldDB" id="A0A6L8LF12"/>
<proteinExistence type="inferred from homology"/>
<comment type="caution">
    <text evidence="7">The sequence shown here is derived from an EMBL/GenBank/DDBJ whole genome shotgun (WGS) entry which is preliminary data.</text>
</comment>
<evidence type="ECO:0000313" key="7">
    <source>
        <dbReference type="EMBL" id="MYM54303.1"/>
    </source>
</evidence>
<dbReference type="InterPro" id="IPR005669">
    <property type="entry name" value="Thiosulph/SO4-bd"/>
</dbReference>
<name>A0A6L8LF12_9RHOB</name>
<dbReference type="PANTHER" id="PTHR30368">
    <property type="entry name" value="SULFATE-BINDING PROTEIN"/>
    <property type="match status" value="1"/>
</dbReference>
<dbReference type="RefSeq" id="WP_160972010.1">
    <property type="nucleotide sequence ID" value="NZ_WWEN01000002.1"/>
</dbReference>
<gene>
    <name evidence="7" type="ORF">GR167_03225</name>
</gene>
<keyword evidence="3" id="KW-0813">Transport</keyword>
<feature type="chain" id="PRO_5026698545" evidence="6">
    <location>
        <begin position="21"/>
        <end position="266"/>
    </location>
</feature>
<dbReference type="GO" id="GO:0042597">
    <property type="term" value="C:periplasmic space"/>
    <property type="evidence" value="ECO:0007669"/>
    <property type="project" value="UniProtKB-SubCell"/>
</dbReference>
<dbReference type="Proteomes" id="UP000479043">
    <property type="component" value="Unassembled WGS sequence"/>
</dbReference>
<dbReference type="SUPFAM" id="SSF53850">
    <property type="entry name" value="Periplasmic binding protein-like II"/>
    <property type="match status" value="1"/>
</dbReference>
<keyword evidence="5" id="KW-0574">Periplasm</keyword>
<dbReference type="Gene3D" id="3.40.190.10">
    <property type="entry name" value="Periplasmic binding protein-like II"/>
    <property type="match status" value="2"/>
</dbReference>
<evidence type="ECO:0000256" key="5">
    <source>
        <dbReference type="ARBA" id="ARBA00022764"/>
    </source>
</evidence>
<comment type="similarity">
    <text evidence="2">Belongs to the prokaryotic sulfate-binding protein family.</text>
</comment>
<keyword evidence="4 6" id="KW-0732">Signal</keyword>
<comment type="subcellular location">
    <subcellularLocation>
        <location evidence="1">Periplasm</location>
    </subcellularLocation>
</comment>
<reference evidence="7 8" key="1">
    <citation type="submission" date="2020-01" db="EMBL/GenBank/DDBJ databases">
        <authorList>
            <person name="Chen S."/>
        </authorList>
    </citation>
    <scope>NUCLEOTIDE SEQUENCE [LARGE SCALE GENOMIC DNA]</scope>
    <source>
        <strain evidence="7 8">GS-10</strain>
    </source>
</reference>
<sequence>MRYPALIATALVGLASAAFAEGSELYNPAIKHMPKDGVVKLYGAGGPHTAFQKVADAWSQKTGEMIEIIAGPESKWSADAQADADILWGTSEQSMTAFLETYLTFSSQQVEPIYIRPAVIAVQKGNPKNIDGFEDLLAEGIKIVVTEGAGVYNTSGTGTWEDVAGRLGKLDDVTGFRRNIVAFAKGSGASFRAFKDMDADAWITWPNWPATHGDVLEMVTLPPERQVWRDVNVALSPDADDAAQDFLDFLVTEEAQALMRTEGWVR</sequence>
<evidence type="ECO:0000313" key="8">
    <source>
        <dbReference type="Proteomes" id="UP000479043"/>
    </source>
</evidence>
<dbReference type="EMBL" id="WWEN01000002">
    <property type="protein sequence ID" value="MYM54303.1"/>
    <property type="molecule type" value="Genomic_DNA"/>
</dbReference>
<protein>
    <submittedName>
        <fullName evidence="7">Solute-binding protein</fullName>
    </submittedName>
</protein>